<evidence type="ECO:0000256" key="5">
    <source>
        <dbReference type="SAM" id="MobiDB-lite"/>
    </source>
</evidence>
<evidence type="ECO:0000256" key="1">
    <source>
        <dbReference type="ARBA" id="ARBA00022801"/>
    </source>
</evidence>
<organism evidence="7">
    <name type="scientific">Ditylum brightwellii</name>
    <dbReference type="NCBI Taxonomy" id="49249"/>
    <lineage>
        <taxon>Eukaryota</taxon>
        <taxon>Sar</taxon>
        <taxon>Stramenopiles</taxon>
        <taxon>Ochrophyta</taxon>
        <taxon>Bacillariophyta</taxon>
        <taxon>Mediophyceae</taxon>
        <taxon>Lithodesmiophycidae</taxon>
        <taxon>Lithodesmiales</taxon>
        <taxon>Lithodesmiaceae</taxon>
        <taxon>Ditylum</taxon>
    </lineage>
</organism>
<keyword evidence="2 4" id="KW-0442">Lipid degradation</keyword>
<accession>A0A7S4S5S5</accession>
<feature type="compositionally biased region" description="Basic residues" evidence="5">
    <location>
        <begin position="661"/>
        <end position="675"/>
    </location>
</feature>
<feature type="short sequence motif" description="GXGXXG" evidence="4">
    <location>
        <begin position="211"/>
        <end position="216"/>
    </location>
</feature>
<dbReference type="EMBL" id="HBNS01038132">
    <property type="protein sequence ID" value="CAE4635467.1"/>
    <property type="molecule type" value="Transcribed_RNA"/>
</dbReference>
<gene>
    <name evidence="7" type="ORF">DBRI00130_LOCUS29781</name>
</gene>
<dbReference type="GO" id="GO:0016298">
    <property type="term" value="F:lipase activity"/>
    <property type="evidence" value="ECO:0007669"/>
    <property type="project" value="UniProtKB-ARBA"/>
</dbReference>
<comment type="caution">
    <text evidence="4">Lacks conserved residue(s) required for the propagation of feature annotation.</text>
</comment>
<evidence type="ECO:0000259" key="6">
    <source>
        <dbReference type="PROSITE" id="PS51635"/>
    </source>
</evidence>
<keyword evidence="3 4" id="KW-0443">Lipid metabolism</keyword>
<protein>
    <recommendedName>
        <fullName evidence="6">PNPLA domain-containing protein</fullName>
    </recommendedName>
</protein>
<dbReference type="GO" id="GO:0052689">
    <property type="term" value="F:carboxylic ester hydrolase activity"/>
    <property type="evidence" value="ECO:0007669"/>
    <property type="project" value="UniProtKB-ARBA"/>
</dbReference>
<feature type="domain" description="PNPLA" evidence="6">
    <location>
        <begin position="207"/>
        <end position="440"/>
    </location>
</feature>
<feature type="compositionally biased region" description="Basic and acidic residues" evidence="5">
    <location>
        <begin position="626"/>
        <end position="636"/>
    </location>
</feature>
<feature type="region of interest" description="Disordered" evidence="5">
    <location>
        <begin position="148"/>
        <end position="169"/>
    </location>
</feature>
<feature type="active site" description="Nucleophile" evidence="4">
    <location>
        <position position="242"/>
    </location>
</feature>
<feature type="short sequence motif" description="GXSXG" evidence="4">
    <location>
        <begin position="240"/>
        <end position="244"/>
    </location>
</feature>
<keyword evidence="1 4" id="KW-0378">Hydrolase</keyword>
<dbReference type="PANTHER" id="PTHR14226:SF64">
    <property type="entry name" value="PNPLA DOMAIN-CONTAINING PROTEIN"/>
    <property type="match status" value="1"/>
</dbReference>
<dbReference type="InterPro" id="IPR016035">
    <property type="entry name" value="Acyl_Trfase/lysoPLipase"/>
</dbReference>
<reference evidence="7" key="1">
    <citation type="submission" date="2021-01" db="EMBL/GenBank/DDBJ databases">
        <authorList>
            <person name="Corre E."/>
            <person name="Pelletier E."/>
            <person name="Niang G."/>
            <person name="Scheremetjew M."/>
            <person name="Finn R."/>
            <person name="Kale V."/>
            <person name="Holt S."/>
            <person name="Cochrane G."/>
            <person name="Meng A."/>
            <person name="Brown T."/>
            <person name="Cohen L."/>
        </authorList>
    </citation>
    <scope>NUCLEOTIDE SEQUENCE</scope>
    <source>
        <strain evidence="7">GSO104</strain>
    </source>
</reference>
<evidence type="ECO:0000256" key="2">
    <source>
        <dbReference type="ARBA" id="ARBA00022963"/>
    </source>
</evidence>
<dbReference type="GO" id="GO:0016042">
    <property type="term" value="P:lipid catabolic process"/>
    <property type="evidence" value="ECO:0007669"/>
    <property type="project" value="UniProtKB-UniRule"/>
</dbReference>
<dbReference type="SUPFAM" id="SSF52151">
    <property type="entry name" value="FabD/lysophospholipase-like"/>
    <property type="match status" value="1"/>
</dbReference>
<feature type="region of interest" description="Disordered" evidence="5">
    <location>
        <begin position="75"/>
        <end position="112"/>
    </location>
</feature>
<dbReference type="PROSITE" id="PS51635">
    <property type="entry name" value="PNPLA"/>
    <property type="match status" value="1"/>
</dbReference>
<evidence type="ECO:0000256" key="4">
    <source>
        <dbReference type="PROSITE-ProRule" id="PRU01161"/>
    </source>
</evidence>
<proteinExistence type="predicted"/>
<evidence type="ECO:0000313" key="7">
    <source>
        <dbReference type="EMBL" id="CAE4635467.1"/>
    </source>
</evidence>
<dbReference type="AlphaFoldDB" id="A0A7S4S5S5"/>
<dbReference type="InterPro" id="IPR002641">
    <property type="entry name" value="PNPLA_dom"/>
</dbReference>
<feature type="region of interest" description="Disordered" evidence="5">
    <location>
        <begin position="620"/>
        <end position="723"/>
    </location>
</feature>
<dbReference type="Pfam" id="PF01734">
    <property type="entry name" value="Patatin"/>
    <property type="match status" value="1"/>
</dbReference>
<feature type="active site" description="Proton acceptor" evidence="4">
    <location>
        <position position="426"/>
    </location>
</feature>
<dbReference type="Gene3D" id="3.40.1090.10">
    <property type="entry name" value="Cytosolic phospholipase A2 catalytic domain"/>
    <property type="match status" value="1"/>
</dbReference>
<evidence type="ECO:0000256" key="3">
    <source>
        <dbReference type="ARBA" id="ARBA00023098"/>
    </source>
</evidence>
<dbReference type="PANTHER" id="PTHR14226">
    <property type="entry name" value="NEUROPATHY TARGET ESTERASE/SWISS CHEESE D.MELANOGASTER"/>
    <property type="match status" value="1"/>
</dbReference>
<dbReference type="InterPro" id="IPR050301">
    <property type="entry name" value="NTE"/>
</dbReference>
<feature type="compositionally biased region" description="Basic and acidic residues" evidence="5">
    <location>
        <begin position="685"/>
        <end position="699"/>
    </location>
</feature>
<name>A0A7S4S5S5_9STRA</name>
<sequence>MQFKLTNSISMLRCAVLIVFLAPTWLDVYRETNALQLGGRFGDNRKIIVRRRLRSIQKTRVQSTVSKRRYRVLDQEDEETMPHEPLVTSERPKNTSRVMTTQPTKRKRKDSSVQTIMVSNVEELRAAVLDQGYSLRDIELREENKKKRRLLRRKSSTENKLQEEDENNSMKFDLPLDHEVLNLITRRAQSGSIPNNRDADDNAHLALSIEGGGMRGAVSAGMVAAIASLGLCDAFDSLYGSSAGSTIGAYFVSRQMCTDVYTHILPEAKTSFVSKKRIMTSLVRNLANVISSRNDVSEPSDGTLVRPKNTSNSIKPGLNISYILDGVMCSQNGLRPLDLESFRIGDAKQPLRIVSSTVRDGKMETVCFGSKENDFFENIQDDIASTNNGATKSTCGERSGLYACLHASMTVPGATGPPINLIRNVDRSSNITRTCFDAFCYEPIPYRSAVEEGATHVLALLTRPEGCELKTKPGVYERAVASLYFKSHGQPEVAKFFENGGQQYIYLEDILTLDQARDNSSENGVPVPPPKVLYGIDLDDDAKEMAINRDGWKRAHLYPVVVPSDSKELSVLSQDKDDVLYAIRGGFATAFGLLAPAAGLDLEKIGLSAERVAELVFPDSDSNNNVREKANKKRPDTAAATTSIEKVSEEDVEEQLEKTEKRKPRLRLIRRRATPRQRQEINLADQRETMHTEELKRQESPPAPCKRSDAKSLLAHLPTEPWTTSQLAYALENPVHTQ</sequence>